<reference evidence="3" key="1">
    <citation type="journal article" date="2013" name="Genome Announc.">
        <title>Draft genome sequence of the ascomycete Phaeoacremonium aleophilum strain UCR-PA7, a causal agent of the esca disease complex in grapevines.</title>
        <authorList>
            <person name="Blanco-Ulate B."/>
            <person name="Rolshausen P."/>
            <person name="Cantu D."/>
        </authorList>
    </citation>
    <scope>NUCLEOTIDE SEQUENCE [LARGE SCALE GENOMIC DNA]</scope>
    <source>
        <strain evidence="3">UCR-PA7</strain>
    </source>
</reference>
<dbReference type="InterPro" id="IPR051870">
    <property type="entry name" value="Elongin-A_domain"/>
</dbReference>
<sequence length="418" mass="46302">MCKEVCVQNIAQITDLGELSYELVKDILEKVHNANQLRLIEANSPHFLSETEGLWRALIRKKFPSESAEHRYEPDLFKDESWADIYDRYNLEQKQKDAAAEAQLKMAFAGLKNQKEQSTTRIVAAKSLPNIKKVTRSGGGFGPKRHGGPSGSSRLAFGGGSRTTGIIQKARREAREAANRRQLSTASGSLLVRPGQIKAAPEAMVNDHRISAQPKLKIVAPGRNRNISKRPFGEDDLLSREERLRQAKKAKIATSPTENSTLGAHNEAVARTRASVPQSTVLPTRKIRRGILSNAPRPREEKNIRVVSPDKEEPKILPRVPVINKTYTPPQLLPANPRPKAKPTNIRPPRRTPSPSPPHGLREDTPPYASPGSSPLRKPVQPSSPVLGAARSPERGPMMMPRKKKPADIFMKTKKTGR</sequence>
<keyword evidence="3" id="KW-1185">Reference proteome</keyword>
<dbReference type="RefSeq" id="XP_007910921.1">
    <property type="nucleotide sequence ID" value="XM_007912730.1"/>
</dbReference>
<feature type="region of interest" description="Disordered" evidence="1">
    <location>
        <begin position="134"/>
        <end position="162"/>
    </location>
</feature>
<protein>
    <submittedName>
        <fullName evidence="2">Putative rna polymerase ii transcription factor siii subunit a protein</fullName>
    </submittedName>
</protein>
<organism evidence="2 3">
    <name type="scientific">Phaeoacremonium minimum (strain UCR-PA7)</name>
    <name type="common">Esca disease fungus</name>
    <name type="synonym">Togninia minima</name>
    <dbReference type="NCBI Taxonomy" id="1286976"/>
    <lineage>
        <taxon>Eukaryota</taxon>
        <taxon>Fungi</taxon>
        <taxon>Dikarya</taxon>
        <taxon>Ascomycota</taxon>
        <taxon>Pezizomycotina</taxon>
        <taxon>Sordariomycetes</taxon>
        <taxon>Sordariomycetidae</taxon>
        <taxon>Togniniales</taxon>
        <taxon>Togniniaceae</taxon>
        <taxon>Phaeoacremonium</taxon>
    </lineage>
</organism>
<dbReference type="KEGG" id="tmn:UCRPA7_132"/>
<dbReference type="PANTHER" id="PTHR15141:SF76">
    <property type="entry name" value="TRANSCRIPTION ELONGATION FACTOR B POLYPEPTIDE 3"/>
    <property type="match status" value="1"/>
</dbReference>
<dbReference type="GO" id="GO:0006368">
    <property type="term" value="P:transcription elongation by RNA polymerase II"/>
    <property type="evidence" value="ECO:0007669"/>
    <property type="project" value="InterPro"/>
</dbReference>
<evidence type="ECO:0000313" key="2">
    <source>
        <dbReference type="EMBL" id="EOO04349.1"/>
    </source>
</evidence>
<gene>
    <name evidence="2" type="ORF">UCRPA7_132</name>
</gene>
<dbReference type="GeneID" id="19321456"/>
<proteinExistence type="predicted"/>
<dbReference type="AlphaFoldDB" id="R8BYJ8"/>
<accession>R8BYJ8</accession>
<dbReference type="Gene3D" id="6.10.250.3180">
    <property type="match status" value="1"/>
</dbReference>
<dbReference type="eggNOG" id="ENOG502S9JG">
    <property type="taxonomic scope" value="Eukaryota"/>
</dbReference>
<dbReference type="OrthoDB" id="21513at2759"/>
<evidence type="ECO:0000256" key="1">
    <source>
        <dbReference type="SAM" id="MobiDB-lite"/>
    </source>
</evidence>
<name>R8BYJ8_PHAM7</name>
<dbReference type="HOGENOM" id="CLU_048904_2_0_1"/>
<dbReference type="PANTHER" id="PTHR15141">
    <property type="entry name" value="TRANSCRIPTION ELONGATION FACTOR B POLYPEPTIDE 3"/>
    <property type="match status" value="1"/>
</dbReference>
<feature type="compositionally biased region" description="Basic and acidic residues" evidence="1">
    <location>
        <begin position="297"/>
        <end position="316"/>
    </location>
</feature>
<dbReference type="GO" id="GO:0070449">
    <property type="term" value="C:elongin complex"/>
    <property type="evidence" value="ECO:0007669"/>
    <property type="project" value="InterPro"/>
</dbReference>
<dbReference type="Proteomes" id="UP000014074">
    <property type="component" value="Unassembled WGS sequence"/>
</dbReference>
<evidence type="ECO:0000313" key="3">
    <source>
        <dbReference type="Proteomes" id="UP000014074"/>
    </source>
</evidence>
<dbReference type="EMBL" id="KB932780">
    <property type="protein sequence ID" value="EOO04349.1"/>
    <property type="molecule type" value="Genomic_DNA"/>
</dbReference>
<dbReference type="Pfam" id="PF06881">
    <property type="entry name" value="Elongin_A"/>
    <property type="match status" value="1"/>
</dbReference>
<dbReference type="InterPro" id="IPR010684">
    <property type="entry name" value="RNA_pol_II_trans_fac_SIII_A"/>
</dbReference>
<feature type="region of interest" description="Disordered" evidence="1">
    <location>
        <begin position="285"/>
        <end position="418"/>
    </location>
</feature>